<proteinExistence type="predicted"/>
<name>A0ABZ3CB90_9ACTN</name>
<evidence type="ECO:0000256" key="1">
    <source>
        <dbReference type="SAM" id="Phobius"/>
    </source>
</evidence>
<keyword evidence="1" id="KW-1133">Transmembrane helix</keyword>
<accession>A0ABZ3CB90</accession>
<dbReference type="Pfam" id="PF11292">
    <property type="entry name" value="DUF3093"/>
    <property type="match status" value="1"/>
</dbReference>
<reference evidence="2 3" key="1">
    <citation type="journal article" date="2023" name="Environ Microbiome">
        <title>A coral-associated actinobacterium mitigates coral bleaching under heat stress.</title>
        <authorList>
            <person name="Li J."/>
            <person name="Zou Y."/>
            <person name="Li Q."/>
            <person name="Zhang J."/>
            <person name="Bourne D.G."/>
            <person name="Lyu Y."/>
            <person name="Liu C."/>
            <person name="Zhang S."/>
        </authorList>
    </citation>
    <scope>NUCLEOTIDE SEQUENCE [LARGE SCALE GENOMIC DNA]</scope>
    <source>
        <strain evidence="2 3">SCSIO 13291</strain>
    </source>
</reference>
<evidence type="ECO:0000313" key="2">
    <source>
        <dbReference type="EMBL" id="WZX00058.1"/>
    </source>
</evidence>
<protein>
    <submittedName>
        <fullName evidence="2">DUF3093 domain-containing protein</fullName>
    </submittedName>
</protein>
<gene>
    <name evidence="2" type="ORF">PCC79_07695</name>
</gene>
<sequence>MAYRERLTPPVWWWIVGLGVGVPTFFFIGFLAGPWVGIAAGLVAGVGVAFGLGLMGATEIMVDDAGVRVGRSLLTWPYVGEVTVLDAAATREALGTGADARAHVVQRPWLAESVRIAVADPADPHPYWLVSSRSPARAAAALGRTRPVDERG</sequence>
<organism evidence="2 3">
    <name type="scientific">Propioniciclava soli</name>
    <dbReference type="NCBI Taxonomy" id="2775081"/>
    <lineage>
        <taxon>Bacteria</taxon>
        <taxon>Bacillati</taxon>
        <taxon>Actinomycetota</taxon>
        <taxon>Actinomycetes</taxon>
        <taxon>Propionibacteriales</taxon>
        <taxon>Propionibacteriaceae</taxon>
        <taxon>Propioniciclava</taxon>
    </lineage>
</organism>
<feature type="transmembrane region" description="Helical" evidence="1">
    <location>
        <begin position="12"/>
        <end position="32"/>
    </location>
</feature>
<feature type="transmembrane region" description="Helical" evidence="1">
    <location>
        <begin position="38"/>
        <end position="62"/>
    </location>
</feature>
<dbReference type="RefSeq" id="WP_232548035.1">
    <property type="nucleotide sequence ID" value="NZ_CP115965.1"/>
</dbReference>
<dbReference type="InterPro" id="IPR021443">
    <property type="entry name" value="DUF3093"/>
</dbReference>
<dbReference type="Proteomes" id="UP001434337">
    <property type="component" value="Chromosome"/>
</dbReference>
<keyword evidence="1" id="KW-0472">Membrane</keyword>
<evidence type="ECO:0000313" key="3">
    <source>
        <dbReference type="Proteomes" id="UP001434337"/>
    </source>
</evidence>
<dbReference type="EMBL" id="CP115965">
    <property type="protein sequence ID" value="WZX00058.1"/>
    <property type="molecule type" value="Genomic_DNA"/>
</dbReference>
<keyword evidence="1" id="KW-0812">Transmembrane</keyword>
<keyword evidence="3" id="KW-1185">Reference proteome</keyword>